<dbReference type="EMBL" id="JAPFQP010000001">
    <property type="protein sequence ID" value="MCX2718109.1"/>
    <property type="molecule type" value="Genomic_DNA"/>
</dbReference>
<name>A0AAE3SM21_9FLAO</name>
<feature type="transmembrane region" description="Helical" evidence="1">
    <location>
        <begin position="193"/>
        <end position="212"/>
    </location>
</feature>
<keyword evidence="1" id="KW-0812">Transmembrane</keyword>
<evidence type="ECO:0000256" key="1">
    <source>
        <dbReference type="SAM" id="Phobius"/>
    </source>
</evidence>
<feature type="transmembrane region" description="Helical" evidence="1">
    <location>
        <begin position="5"/>
        <end position="25"/>
    </location>
</feature>
<sequence length="226" mass="25485">MRTKIFNFLTSPIAVIVVILITAGLQSVSGNLAYFFGIIVALIALWGSKFKWSEFGINKFPWLKTCMRALLLAVLIYLGIDFIVQPLIEHYLGAIDLSALDHIRGSLVNYLIFIVIMWVFAAFGEEFLYRGYFMKRVALFLGDTDKAWLTSAVVISALFGLAHYYQGLSGMITTGLIGFLLALIFYKNRNNLGLAILTHGFYDMIGITLIYLNKERLIADWIGQFL</sequence>
<evidence type="ECO:0000313" key="4">
    <source>
        <dbReference type="Proteomes" id="UP001207116"/>
    </source>
</evidence>
<dbReference type="Pfam" id="PF02517">
    <property type="entry name" value="Rce1-like"/>
    <property type="match status" value="1"/>
</dbReference>
<dbReference type="GO" id="GO:0004175">
    <property type="term" value="F:endopeptidase activity"/>
    <property type="evidence" value="ECO:0007669"/>
    <property type="project" value="UniProtKB-ARBA"/>
</dbReference>
<dbReference type="RefSeq" id="WP_266010106.1">
    <property type="nucleotide sequence ID" value="NZ_JAPFQP010000001.1"/>
</dbReference>
<dbReference type="Proteomes" id="UP001207116">
    <property type="component" value="Unassembled WGS sequence"/>
</dbReference>
<gene>
    <name evidence="3" type="ORF">OO016_00725</name>
</gene>
<comment type="caution">
    <text evidence="3">The sequence shown here is derived from an EMBL/GenBank/DDBJ whole genome shotgun (WGS) entry which is preliminary data.</text>
</comment>
<evidence type="ECO:0000313" key="3">
    <source>
        <dbReference type="EMBL" id="MCX2718109.1"/>
    </source>
</evidence>
<keyword evidence="1" id="KW-0472">Membrane</keyword>
<dbReference type="AlphaFoldDB" id="A0AAE3SM21"/>
<evidence type="ECO:0000259" key="2">
    <source>
        <dbReference type="Pfam" id="PF02517"/>
    </source>
</evidence>
<feature type="transmembrane region" description="Helical" evidence="1">
    <location>
        <begin position="108"/>
        <end position="128"/>
    </location>
</feature>
<protein>
    <submittedName>
        <fullName evidence="3">Type II CAAX endopeptidase family protein</fullName>
    </submittedName>
</protein>
<dbReference type="InterPro" id="IPR003675">
    <property type="entry name" value="Rce1/LyrA-like_dom"/>
</dbReference>
<feature type="domain" description="CAAX prenyl protease 2/Lysostaphin resistance protein A-like" evidence="2">
    <location>
        <begin position="109"/>
        <end position="204"/>
    </location>
</feature>
<feature type="transmembrane region" description="Helical" evidence="1">
    <location>
        <begin position="31"/>
        <end position="48"/>
    </location>
</feature>
<feature type="transmembrane region" description="Helical" evidence="1">
    <location>
        <begin position="148"/>
        <end position="165"/>
    </location>
</feature>
<feature type="transmembrane region" description="Helical" evidence="1">
    <location>
        <begin position="171"/>
        <end position="186"/>
    </location>
</feature>
<accession>A0AAE3SM21</accession>
<reference evidence="3" key="1">
    <citation type="submission" date="2022-11" db="EMBL/GenBank/DDBJ databases">
        <title>The characterization of three novel Bacteroidetes species and genomic analysis of their roles in tidal elemental geochemical cycles.</title>
        <authorList>
            <person name="Ma K.-J."/>
        </authorList>
    </citation>
    <scope>NUCLEOTIDE SEQUENCE</scope>
    <source>
        <strain evidence="3">M415</strain>
    </source>
</reference>
<organism evidence="3 4">
    <name type="scientific">Lentiprolixibacter aurantiacus</name>
    <dbReference type="NCBI Taxonomy" id="2993939"/>
    <lineage>
        <taxon>Bacteria</taxon>
        <taxon>Pseudomonadati</taxon>
        <taxon>Bacteroidota</taxon>
        <taxon>Flavobacteriia</taxon>
        <taxon>Flavobacteriales</taxon>
        <taxon>Flavobacteriaceae</taxon>
        <taxon>Lentiprolixibacter</taxon>
    </lineage>
</organism>
<keyword evidence="4" id="KW-1185">Reference proteome</keyword>
<keyword evidence="1" id="KW-1133">Transmembrane helix</keyword>
<feature type="transmembrane region" description="Helical" evidence="1">
    <location>
        <begin position="69"/>
        <end position="88"/>
    </location>
</feature>
<dbReference type="GO" id="GO:0080120">
    <property type="term" value="P:CAAX-box protein maturation"/>
    <property type="evidence" value="ECO:0007669"/>
    <property type="project" value="UniProtKB-ARBA"/>
</dbReference>
<proteinExistence type="predicted"/>